<feature type="domain" description="Helicase ATP-binding" evidence="14">
    <location>
        <begin position="509"/>
        <end position="694"/>
    </location>
</feature>
<dbReference type="SUPFAM" id="SSF158702">
    <property type="entry name" value="Sec63 N-terminal domain-like"/>
    <property type="match status" value="2"/>
</dbReference>
<evidence type="ECO:0000256" key="13">
    <source>
        <dbReference type="ARBA" id="ARBA00054527"/>
    </source>
</evidence>
<dbReference type="Pfam" id="PF02889">
    <property type="entry name" value="Sec63"/>
    <property type="match status" value="2"/>
</dbReference>
<organism evidence="16 17">
    <name type="scientific">Leptotrombidium deliense</name>
    <dbReference type="NCBI Taxonomy" id="299467"/>
    <lineage>
        <taxon>Eukaryota</taxon>
        <taxon>Metazoa</taxon>
        <taxon>Ecdysozoa</taxon>
        <taxon>Arthropoda</taxon>
        <taxon>Chelicerata</taxon>
        <taxon>Arachnida</taxon>
        <taxon>Acari</taxon>
        <taxon>Acariformes</taxon>
        <taxon>Trombidiformes</taxon>
        <taxon>Prostigmata</taxon>
        <taxon>Anystina</taxon>
        <taxon>Parasitengona</taxon>
        <taxon>Trombiculoidea</taxon>
        <taxon>Trombiculidae</taxon>
        <taxon>Leptotrombidium</taxon>
    </lineage>
</organism>
<dbReference type="PROSITE" id="PS51192">
    <property type="entry name" value="HELICASE_ATP_BIND_1"/>
    <property type="match status" value="2"/>
</dbReference>
<dbReference type="Pfam" id="PF23445">
    <property type="entry name" value="WHD_SNRNP200"/>
    <property type="match status" value="2"/>
</dbReference>
<evidence type="ECO:0000256" key="9">
    <source>
        <dbReference type="ARBA" id="ARBA00022840"/>
    </source>
</evidence>
<dbReference type="InterPro" id="IPR058856">
    <property type="entry name" value="ASCC3_N"/>
</dbReference>
<dbReference type="Gene3D" id="1.10.3380.10">
    <property type="entry name" value="Sec63 N-terminal domain-like domain"/>
    <property type="match status" value="2"/>
</dbReference>
<feature type="domain" description="Helicase C-terminal" evidence="15">
    <location>
        <begin position="728"/>
        <end position="939"/>
    </location>
</feature>
<comment type="subcellular location">
    <subcellularLocation>
        <location evidence="2">Cytoplasm</location>
        <location evidence="2">Cytosol</location>
    </subcellularLocation>
    <subcellularLocation>
        <location evidence="1">Nucleus</location>
    </subcellularLocation>
</comment>
<evidence type="ECO:0000256" key="11">
    <source>
        <dbReference type="ARBA" id="ARBA00023235"/>
    </source>
</evidence>
<dbReference type="InterPro" id="IPR036390">
    <property type="entry name" value="WH_DNA-bd_sf"/>
</dbReference>
<keyword evidence="5" id="KW-0547">Nucleotide-binding</keyword>
<dbReference type="STRING" id="299467.A0A443SV00"/>
<evidence type="ECO:0000313" key="17">
    <source>
        <dbReference type="Proteomes" id="UP000288716"/>
    </source>
</evidence>
<keyword evidence="4" id="KW-0677">Repeat</keyword>
<evidence type="ECO:0000256" key="12">
    <source>
        <dbReference type="ARBA" id="ARBA00023242"/>
    </source>
</evidence>
<evidence type="ECO:0000256" key="10">
    <source>
        <dbReference type="ARBA" id="ARBA00023204"/>
    </source>
</evidence>
<dbReference type="FunFam" id="1.10.3380.10:FF:000001">
    <property type="entry name" value="U5 small nuclear ribonucleoprotein helicase"/>
    <property type="match status" value="1"/>
</dbReference>
<dbReference type="PANTHER" id="PTHR47961">
    <property type="entry name" value="DNA POLYMERASE THETA, PUTATIVE (AFU_ORTHOLOGUE AFUA_1G05260)-RELATED"/>
    <property type="match status" value="1"/>
</dbReference>
<dbReference type="InterPro" id="IPR027417">
    <property type="entry name" value="P-loop_NTPase"/>
</dbReference>
<evidence type="ECO:0000256" key="6">
    <source>
        <dbReference type="ARBA" id="ARBA00022763"/>
    </source>
</evidence>
<dbReference type="GO" id="GO:0016787">
    <property type="term" value="F:hydrolase activity"/>
    <property type="evidence" value="ECO:0007669"/>
    <property type="project" value="UniProtKB-KW"/>
</dbReference>
<evidence type="ECO:0000256" key="8">
    <source>
        <dbReference type="ARBA" id="ARBA00022806"/>
    </source>
</evidence>
<dbReference type="Pfam" id="PF26582">
    <property type="entry name" value="ASCC3_N"/>
    <property type="match status" value="1"/>
</dbReference>
<feature type="domain" description="Helicase C-terminal" evidence="15">
    <location>
        <begin position="1573"/>
        <end position="1776"/>
    </location>
</feature>
<keyword evidence="11" id="KW-0413">Isomerase</keyword>
<dbReference type="SUPFAM" id="SSF81296">
    <property type="entry name" value="E set domains"/>
    <property type="match status" value="1"/>
</dbReference>
<proteinExistence type="predicted"/>
<dbReference type="SMART" id="SM00490">
    <property type="entry name" value="HELICc"/>
    <property type="match status" value="2"/>
</dbReference>
<dbReference type="Pfam" id="PF00270">
    <property type="entry name" value="DEAD"/>
    <property type="match status" value="2"/>
</dbReference>
<dbReference type="Gene3D" id="1.10.10.10">
    <property type="entry name" value="Winged helix-like DNA-binding domain superfamily/Winged helix DNA-binding domain"/>
    <property type="match status" value="2"/>
</dbReference>
<dbReference type="SMART" id="SM00973">
    <property type="entry name" value="Sec63"/>
    <property type="match status" value="2"/>
</dbReference>
<gene>
    <name evidence="16" type="ORF">B4U80_07003</name>
</gene>
<evidence type="ECO:0000256" key="2">
    <source>
        <dbReference type="ARBA" id="ARBA00004514"/>
    </source>
</evidence>
<evidence type="ECO:0000256" key="7">
    <source>
        <dbReference type="ARBA" id="ARBA00022801"/>
    </source>
</evidence>
<dbReference type="FunFam" id="3.40.50.300:FF:000198">
    <property type="entry name" value="Activating signal cointegrator 1 complex subunit"/>
    <property type="match status" value="1"/>
</dbReference>
<dbReference type="InterPro" id="IPR004179">
    <property type="entry name" value="Sec63-dom"/>
</dbReference>
<dbReference type="CDD" id="cd18022">
    <property type="entry name" value="DEXHc_ASCC3_2"/>
    <property type="match status" value="1"/>
</dbReference>
<dbReference type="Gene3D" id="3.40.50.300">
    <property type="entry name" value="P-loop containing nucleotide triphosphate hydrolases"/>
    <property type="match status" value="4"/>
</dbReference>
<dbReference type="InterPro" id="IPR057842">
    <property type="entry name" value="WH_MER3"/>
</dbReference>
<keyword evidence="12" id="KW-0539">Nucleus</keyword>
<dbReference type="FunFam" id="3.40.50.300:FF:000231">
    <property type="entry name" value="Activating signal cointegrator 1 complex subunit 3"/>
    <property type="match status" value="1"/>
</dbReference>
<dbReference type="PANTHER" id="PTHR47961:SF13">
    <property type="entry name" value="ACTIVATING SIGNAL COINTEGRATOR 1 COMPLEX SUBUNIT 3"/>
    <property type="match status" value="1"/>
</dbReference>
<dbReference type="InterPro" id="IPR014756">
    <property type="entry name" value="Ig_E-set"/>
</dbReference>
<dbReference type="CDD" id="cd18795">
    <property type="entry name" value="SF2_C_Ski2"/>
    <property type="match status" value="2"/>
</dbReference>
<dbReference type="SUPFAM" id="SSF52540">
    <property type="entry name" value="P-loop containing nucleoside triphosphate hydrolases"/>
    <property type="match status" value="4"/>
</dbReference>
<keyword evidence="7" id="KW-0378">Hydrolase</keyword>
<evidence type="ECO:0000256" key="5">
    <source>
        <dbReference type="ARBA" id="ARBA00022741"/>
    </source>
</evidence>
<dbReference type="InterPro" id="IPR011545">
    <property type="entry name" value="DEAD/DEAH_box_helicase_dom"/>
</dbReference>
<dbReference type="FunFam" id="2.60.40.150:FF:000113">
    <property type="entry name" value="activating signal cointegrator 1 complex subunit 3"/>
    <property type="match status" value="1"/>
</dbReference>
<accession>A0A443SV00</accession>
<evidence type="ECO:0000256" key="4">
    <source>
        <dbReference type="ARBA" id="ARBA00022737"/>
    </source>
</evidence>
<evidence type="ECO:0000256" key="3">
    <source>
        <dbReference type="ARBA" id="ARBA00022490"/>
    </source>
</evidence>
<dbReference type="InterPro" id="IPR050474">
    <property type="entry name" value="Hel308_SKI2-like"/>
</dbReference>
<dbReference type="GO" id="GO:0004386">
    <property type="term" value="F:helicase activity"/>
    <property type="evidence" value="ECO:0007669"/>
    <property type="project" value="UniProtKB-KW"/>
</dbReference>
<reference evidence="16 17" key="1">
    <citation type="journal article" date="2018" name="Gigascience">
        <title>Genomes of trombidid mites reveal novel predicted allergens and laterally-transferred genes associated with secondary metabolism.</title>
        <authorList>
            <person name="Dong X."/>
            <person name="Chaisiri K."/>
            <person name="Xia D."/>
            <person name="Armstrong S.D."/>
            <person name="Fang Y."/>
            <person name="Donnelly M.J."/>
            <person name="Kadowaki T."/>
            <person name="McGarry J.W."/>
            <person name="Darby A.C."/>
            <person name="Makepeace B.L."/>
        </authorList>
    </citation>
    <scope>NUCLEOTIDE SEQUENCE [LARGE SCALE GENOMIC DNA]</scope>
    <source>
        <strain evidence="16">UoL-UT</strain>
    </source>
</reference>
<name>A0A443SV00_9ACAR</name>
<dbReference type="FunFam" id="1.10.3380.10:FF:000002">
    <property type="entry name" value="Activating signal cointegrator 1 complex subunit 3"/>
    <property type="match status" value="1"/>
</dbReference>
<dbReference type="GO" id="GO:0005737">
    <property type="term" value="C:cytoplasm"/>
    <property type="evidence" value="ECO:0007669"/>
    <property type="project" value="UniProtKB-SubCell"/>
</dbReference>
<dbReference type="GO" id="GO:0180022">
    <property type="term" value="C:RQC-trigger complex"/>
    <property type="evidence" value="ECO:0007669"/>
    <property type="project" value="UniProtKB-ARBA"/>
</dbReference>
<dbReference type="InterPro" id="IPR014001">
    <property type="entry name" value="Helicase_ATP-bd"/>
</dbReference>
<evidence type="ECO:0000259" key="14">
    <source>
        <dbReference type="PROSITE" id="PS51192"/>
    </source>
</evidence>
<dbReference type="GO" id="GO:0003676">
    <property type="term" value="F:nucleic acid binding"/>
    <property type="evidence" value="ECO:0007669"/>
    <property type="project" value="InterPro"/>
</dbReference>
<dbReference type="FunFam" id="3.40.50.300:FF:000062">
    <property type="entry name" value="U5 small nuclear ribonucleoprotein helicase"/>
    <property type="match status" value="1"/>
</dbReference>
<comment type="function">
    <text evidence="13">Catalyzes the ATP-dependent unwinding of U4/U6 RNA duplices, an essential step in the assembly of a catalytically active spliceosome. Plays a role in pre-mRNA splicing.</text>
</comment>
<keyword evidence="8" id="KW-0347">Helicase</keyword>
<dbReference type="InterPro" id="IPR001650">
    <property type="entry name" value="Helicase_C-like"/>
</dbReference>
<dbReference type="OrthoDB" id="5575at2759"/>
<dbReference type="Gene3D" id="2.60.40.150">
    <property type="entry name" value="C2 domain"/>
    <property type="match status" value="2"/>
</dbReference>
<dbReference type="Proteomes" id="UP000288716">
    <property type="component" value="Unassembled WGS sequence"/>
</dbReference>
<dbReference type="FunFam" id="3.40.50.300:FF:000102">
    <property type="entry name" value="RNA helicase, activating signal cointegrator 1"/>
    <property type="match status" value="1"/>
</dbReference>
<dbReference type="FunFam" id="1.10.10.10:FF:000012">
    <property type="entry name" value="U5 small nuclear ribonucleoprotein helicase"/>
    <property type="match status" value="1"/>
</dbReference>
<keyword evidence="6" id="KW-0227">DNA damage</keyword>
<evidence type="ECO:0000256" key="1">
    <source>
        <dbReference type="ARBA" id="ARBA00004123"/>
    </source>
</evidence>
<keyword evidence="9" id="KW-0067">ATP-binding</keyword>
<evidence type="ECO:0000259" key="15">
    <source>
        <dbReference type="PROSITE" id="PS51194"/>
    </source>
</evidence>
<keyword evidence="3" id="KW-0963">Cytoplasm</keyword>
<dbReference type="EMBL" id="NCKV01000193">
    <property type="protein sequence ID" value="RWS31343.1"/>
    <property type="molecule type" value="Genomic_DNA"/>
</dbReference>
<comment type="caution">
    <text evidence="16">The sequence shown here is derived from an EMBL/GenBank/DDBJ whole genome shotgun (WGS) entry which is preliminary data.</text>
</comment>
<dbReference type="FunFam" id="1.10.10.10:FF:000024">
    <property type="entry name" value="U5 small nuclear ribonucleoprotein helicase"/>
    <property type="match status" value="1"/>
</dbReference>
<sequence>MIRVPRLSEYLRTRSNNSRPLDREDNFDEHSYLRTQRVKAMKQLQRNQLPNWTQLRDALKGSSKAKNLTEKEIHHRLNDVLASARQLTGNEWPSDLVESVAVYVLQLTYDSMFVDNSVATINEQKHKLNAMFGCFNNELLSKVYEQCKFILNSVEKGDLIYLFDHNHNIKPTKSGKARHKAKGFEYLKDTEWQQDYEIECDLFRCPPDLDLSYLSWDSMTDEQNKKKKEVELSFQYIAPVTDSSNETEIDSSVDRNSELIVKRLRDDLQKFCNENAQIMPVADLMECILTFLEEKQNIHELEHDLLSFLGTERLTLIRDIISNREQIIGHLRGYSQESVIIKQQNYIPLPSLSSKQPSITQSVVIQTAEEKQLQKLHRKFEKKALKKGEGSDFEKVKVDQRLMNAMVAPIFRDPTPFNTKSYPFVFDSYAEAKQSAAYICGHKMILPTNFTRQDNRQWEEISIPPATKLPPHVADKFKIINIETELNEIGKKVFSGVKNLNQIQSIVYQTASNGNSNMLVCAPTGAGKTNIALLAVLNEINKNLDPITNKVKKDQFKIVYIAPMKALAAEMTDNFSKKLKPLDINVRELTGDMQLSKAEIMNTQMIVTTPEKWDVVTRKSKGDVQLLLLVRLLIIDEVHLLQTDRGPVLEALVARTIRHVESTQQMIRLIGLSATLPNYMDVAEFLRVNPNDGLFFFDNRFRPVALHQTFVGCKGPPSQQAYFMDDICYEKVYQYVKKGHQCMVFVHTRNSTFKTAMALKERAQREKQIQQFQCDVPSSAIKSMGRSRNKQLQELFEAGFAIHHAGMLRQDRSMVEKFFRDGYIKVLVCTSTLAWGVNLPAHAVIIKGTEIYDSAHGKLVDLSMLDVVQIFGRAGRPQYDTEGHGTIITSHDKLQHYLSMLTNQYPIESNFLSHLTDNLNAEIVLGTITTIEEAIEWLSYTYAFVRMVRRPMVYGIAMSELENDPLLYDTRRNIIMDSATLLDSAKMVRYDDRSGTLDPTDLGRTASHYYIKYNTVQKFNELLFEDMLADEIMQMLCEAEEFDQLKSREEEMDELKRLHNNSCVLRIKGGMENTHGKVNILLQSYLSRDRIESFSLTSDRMYITQNVIRMARGMFEYVLKKGYALLARKLLILCKMLEKEMWDHETPFMQFRCLSFNDIEKIEKLHLTPEKIRSDELTTQEIARLMRVDSKGQILKKLARTLPNLDIVAVMQPITRTVLRVTLEVTPNFIWDDSYHGKISETFWIWMQDADSNHIYYFEHFVVTKKQVVKKETQLLVFTIPLLSADSVPSHYIIHCDSEYWLGCLQEESVPCKNIILPDKFLPFTKLLDLEPLPITALQNPIFESIYTITHFNPIQTQIFHTLYHTDANALIGAPTGSGKTICAEVAMMRVFQNYTQSKVVYIAPLKALVRERVDDWKVKLEGKLGKKVVELTGDVMPDVQGIMESDVIVTTPEKWDGVSRSWQTRRYVRDVALIVIDEIHLLGEDRGPVLEVIVSRTNFIVGHTGNLVRVVGLSTAIANAQDLASWLRIGKIGMYNFKPQVRPVPLEVHVSGYPGKHYCPRMALMNKPTFRAIKQHSPKKPVIVFVSSRRQTRLTAFDLIAFVAQDNPKQWLHMSDEEMDYLINNNVNDTNLKMTLAFGVGLHHAGLQEKDRSLVEELFLHNKIQVLITTATLAWGINLPAHLVVIKGTEYFDGKQHRYVDFPITDVLQMMGRAGRPQFDTEGKAVILVQETKKEYYKKFLYEPFPVESSLKAVLAEHLNAEIVAGTVSTKQDCIDYMTWTYFFRRILKNPSYYGLDNVEPQNLNKFLTELIDTTVSELIESYCLEIDLEDERTLIPTAFGRITSYYYLQHKTVRMLNEQLIDDSLDFQSLLNIISKCHEFNELPVRHNEEILNADLSKDCRYTVNDLSFDNPNTKAFLLFQAHFSQLELPCSDYLTDLKSVLDQSIRIIQAMIDIVAMKGFLSTTLKLMIVMQMITQARWFDECTVMTLPFVEKSMMSVFAERLHTNLPQLMDLVSARGYEPLVNSLITCMEEYRIAEVHQILLRLPIINIQVSLRKLQENEEQTNDRSDKIGLEKPNTAIARRCYQQLEADTEYMLTVKCVRQNSGDLSIQRTKAFAPKFPKKKDECWFLVLGDANTSELSAMKRVGYIASSNVHNLVFRTPSKAGLFIYKLYFISDCYLGLDQEYDLNIEIAN</sequence>
<dbReference type="SMART" id="SM00487">
    <property type="entry name" value="DEXDc"/>
    <property type="match status" value="2"/>
</dbReference>
<keyword evidence="17" id="KW-1185">Reference proteome</keyword>
<dbReference type="Pfam" id="PF00271">
    <property type="entry name" value="Helicase_C"/>
    <property type="match status" value="2"/>
</dbReference>
<dbReference type="SUPFAM" id="SSF46785">
    <property type="entry name" value="Winged helix' DNA-binding domain"/>
    <property type="match status" value="2"/>
</dbReference>
<evidence type="ECO:0000313" key="16">
    <source>
        <dbReference type="EMBL" id="RWS31343.1"/>
    </source>
</evidence>
<dbReference type="VEuPathDB" id="VectorBase:LDEU000697"/>
<dbReference type="GO" id="GO:0005524">
    <property type="term" value="F:ATP binding"/>
    <property type="evidence" value="ECO:0007669"/>
    <property type="project" value="UniProtKB-KW"/>
</dbReference>
<dbReference type="InterPro" id="IPR036388">
    <property type="entry name" value="WH-like_DNA-bd_sf"/>
</dbReference>
<dbReference type="PIRSF" id="PIRSF039073">
    <property type="entry name" value="BRR2"/>
    <property type="match status" value="1"/>
</dbReference>
<dbReference type="InterPro" id="IPR035892">
    <property type="entry name" value="C2_domain_sf"/>
</dbReference>
<dbReference type="PROSITE" id="PS51194">
    <property type="entry name" value="HELICASE_CTER"/>
    <property type="match status" value="2"/>
</dbReference>
<keyword evidence="10" id="KW-0234">DNA repair</keyword>
<protein>
    <submittedName>
        <fullName evidence="16">Activating signal cointegrator 1 complex subunit 3-like protein</fullName>
    </submittedName>
</protein>
<feature type="domain" description="Helicase ATP-binding" evidence="14">
    <location>
        <begin position="1361"/>
        <end position="1536"/>
    </location>
</feature>